<dbReference type="InterPro" id="IPR009100">
    <property type="entry name" value="AcylCoA_DH/oxidase_NM_dom_sf"/>
</dbReference>
<dbReference type="Gene3D" id="2.40.110.10">
    <property type="entry name" value="Butyryl-CoA Dehydrogenase, subunit A, domain 2"/>
    <property type="match status" value="1"/>
</dbReference>
<organism evidence="3 4">
    <name type="scientific">Roseicella aerolata</name>
    <dbReference type="NCBI Taxonomy" id="2883479"/>
    <lineage>
        <taxon>Bacteria</taxon>
        <taxon>Pseudomonadati</taxon>
        <taxon>Pseudomonadota</taxon>
        <taxon>Alphaproteobacteria</taxon>
        <taxon>Acetobacterales</taxon>
        <taxon>Roseomonadaceae</taxon>
        <taxon>Roseicella</taxon>
    </lineage>
</organism>
<dbReference type="RefSeq" id="WP_226603676.1">
    <property type="nucleotide sequence ID" value="NZ_JAJAQI010000002.1"/>
</dbReference>
<dbReference type="PANTHER" id="PTHR43884">
    <property type="entry name" value="ACYL-COA DEHYDROGENASE"/>
    <property type="match status" value="1"/>
</dbReference>
<dbReference type="SUPFAM" id="SSF56645">
    <property type="entry name" value="Acyl-CoA dehydrogenase NM domain-like"/>
    <property type="match status" value="1"/>
</dbReference>
<feature type="domain" description="Acyl-CoA dehydrogenase C-terminal" evidence="2">
    <location>
        <begin position="253"/>
        <end position="383"/>
    </location>
</feature>
<dbReference type="GO" id="GO:0050660">
    <property type="term" value="F:flavin adenine dinucleotide binding"/>
    <property type="evidence" value="ECO:0007669"/>
    <property type="project" value="InterPro"/>
</dbReference>
<evidence type="ECO:0000259" key="2">
    <source>
        <dbReference type="Pfam" id="PF08028"/>
    </source>
</evidence>
<dbReference type="SUPFAM" id="SSF47203">
    <property type="entry name" value="Acyl-CoA dehydrogenase C-terminal domain-like"/>
    <property type="match status" value="1"/>
</dbReference>
<evidence type="ECO:0000313" key="3">
    <source>
        <dbReference type="EMBL" id="MCB4820447.1"/>
    </source>
</evidence>
<evidence type="ECO:0000256" key="1">
    <source>
        <dbReference type="ARBA" id="ARBA00023002"/>
    </source>
</evidence>
<accession>A0A9X1L9J7</accession>
<keyword evidence="4" id="KW-1185">Reference proteome</keyword>
<dbReference type="GO" id="GO:0003995">
    <property type="term" value="F:acyl-CoA dehydrogenase activity"/>
    <property type="evidence" value="ECO:0007669"/>
    <property type="project" value="TreeGrafter"/>
</dbReference>
<dbReference type="AlphaFoldDB" id="A0A9X1L9J7"/>
<proteinExistence type="predicted"/>
<comment type="caution">
    <text evidence="3">The sequence shown here is derived from an EMBL/GenBank/DDBJ whole genome shotgun (WGS) entry which is preliminary data.</text>
</comment>
<sequence length="405" mass="43245">MAAAELGSVQVERATALSGADPLARARALIPLLEASGPAIEQAKELVPEVVEALLDNGFLRLLLPPSIGGGDIPLPDFAEICEAIAIGDASTAWCVCQGNVSAMSSAAYLAPEVVRALFGDRRAALAWGARHNRARAVIVQGGYRVTGAWDFASGNRHATLLGAHMPAVWPDGTVRLSPDGRPEDVTVLFPREQARVTPEWNAIGLRGTGSDVYEVDDLFVPDAHACIRDRSDLRRDPRPVTTITSHLCYATGFAATALGVARGLLNRTVALARGKTARAGAQPMAENHGIQSEIAQLEASLRAGRMYLLGTAREVWAEAVANGGLAMDSRVALRLATTTVMRQATDVSIACYRAAGTTAVLESNEFERRFRDAMSVSQHLQATPWHLETVGRWLLGSDQKPAFL</sequence>
<dbReference type="PIRSF" id="PIRSF016578">
    <property type="entry name" value="HsaA"/>
    <property type="match status" value="1"/>
</dbReference>
<dbReference type="Proteomes" id="UP001139311">
    <property type="component" value="Unassembled WGS sequence"/>
</dbReference>
<dbReference type="Gene3D" id="1.10.540.10">
    <property type="entry name" value="Acyl-CoA dehydrogenase/oxidase, N-terminal domain"/>
    <property type="match status" value="1"/>
</dbReference>
<dbReference type="InterPro" id="IPR037069">
    <property type="entry name" value="AcylCoA_DH/ox_N_sf"/>
</dbReference>
<dbReference type="Gene3D" id="1.20.140.10">
    <property type="entry name" value="Butyryl-CoA Dehydrogenase, subunit A, domain 3"/>
    <property type="match status" value="1"/>
</dbReference>
<protein>
    <recommendedName>
        <fullName evidence="2">Acyl-CoA dehydrogenase C-terminal domain-containing protein</fullName>
    </recommendedName>
</protein>
<dbReference type="InterPro" id="IPR013107">
    <property type="entry name" value="Acyl-CoA_DH_C"/>
</dbReference>
<dbReference type="EMBL" id="JAJAQI010000002">
    <property type="protein sequence ID" value="MCB4820447.1"/>
    <property type="molecule type" value="Genomic_DNA"/>
</dbReference>
<keyword evidence="1" id="KW-0560">Oxidoreductase</keyword>
<dbReference type="Pfam" id="PF08028">
    <property type="entry name" value="Acyl-CoA_dh_2"/>
    <property type="match status" value="1"/>
</dbReference>
<gene>
    <name evidence="3" type="ORF">LHA35_01710</name>
</gene>
<dbReference type="PANTHER" id="PTHR43884:SF12">
    <property type="entry name" value="ISOVALERYL-COA DEHYDROGENASE, MITOCHONDRIAL-RELATED"/>
    <property type="match status" value="1"/>
</dbReference>
<dbReference type="InterPro" id="IPR036250">
    <property type="entry name" value="AcylCo_DH-like_C"/>
</dbReference>
<evidence type="ECO:0000313" key="4">
    <source>
        <dbReference type="Proteomes" id="UP001139311"/>
    </source>
</evidence>
<name>A0A9X1L9J7_9PROT</name>
<dbReference type="InterPro" id="IPR046373">
    <property type="entry name" value="Acyl-CoA_Oxase/DH_mid-dom_sf"/>
</dbReference>
<reference evidence="3" key="1">
    <citation type="submission" date="2021-10" db="EMBL/GenBank/DDBJ databases">
        <title>Roseicella aerolatum sp. nov., isolated from aerosols of e-waste dismantling site.</title>
        <authorList>
            <person name="Qin T."/>
        </authorList>
    </citation>
    <scope>NUCLEOTIDE SEQUENCE</scope>
    <source>
        <strain evidence="3">GB24</strain>
    </source>
</reference>